<gene>
    <name evidence="2" type="ORF">ACFOKA_16850</name>
</gene>
<feature type="coiled-coil region" evidence="1">
    <location>
        <begin position="99"/>
        <end position="157"/>
    </location>
</feature>
<proteinExistence type="predicted"/>
<keyword evidence="1" id="KW-0175">Coiled coil</keyword>
<dbReference type="SUPFAM" id="SSF111369">
    <property type="entry name" value="HlyD-like secretion proteins"/>
    <property type="match status" value="2"/>
</dbReference>
<dbReference type="Gene3D" id="2.40.50.100">
    <property type="match status" value="1"/>
</dbReference>
<sequence length="313" mass="33818">MRSWYVLLVVPFMLLGCDKTEDGVFYGYAEGRFRLIAPEAAGRITEINVQEGQVVEKGQILAMLDNTIELASLAEMKAKARASEARVQDASLGGRAPEIQAAKDLLTQAKASAKAAKDDFDRVKPLVEQNVLPRARLDSAEATMLAANARVAEMRERLAVVELPAREYAIKAATGEAEATNASITAAEIALERRAIKAPAGGVIERLVRRAGEMAGPSQPVVRFLPDGDMVAVLFTEEPHLASFRQGLVLDASCDSCPAGLTATVSYIANRAEFTAPTIFSDKERAKLVYRIEARLSKGAPPTGTPMTFRRRS</sequence>
<keyword evidence="3" id="KW-1185">Reference proteome</keyword>
<protein>
    <submittedName>
        <fullName evidence="2">HlyD family secretion protein</fullName>
    </submittedName>
</protein>
<dbReference type="Proteomes" id="UP001595444">
    <property type="component" value="Unassembled WGS sequence"/>
</dbReference>
<dbReference type="Gene3D" id="1.10.287.470">
    <property type="entry name" value="Helix hairpin bin"/>
    <property type="match status" value="1"/>
</dbReference>
<dbReference type="PANTHER" id="PTHR30438">
    <property type="entry name" value="36 KDA ANTIGEN-RELATED"/>
    <property type="match status" value="1"/>
</dbReference>
<evidence type="ECO:0000313" key="2">
    <source>
        <dbReference type="EMBL" id="MFC3053571.1"/>
    </source>
</evidence>
<dbReference type="PROSITE" id="PS51257">
    <property type="entry name" value="PROKAR_LIPOPROTEIN"/>
    <property type="match status" value="1"/>
</dbReference>
<dbReference type="EMBL" id="JBHRSL010000027">
    <property type="protein sequence ID" value="MFC3053571.1"/>
    <property type="molecule type" value="Genomic_DNA"/>
</dbReference>
<accession>A0ABV7D8X0</accession>
<evidence type="ECO:0000313" key="3">
    <source>
        <dbReference type="Proteomes" id="UP001595444"/>
    </source>
</evidence>
<evidence type="ECO:0000256" key="1">
    <source>
        <dbReference type="SAM" id="Coils"/>
    </source>
</evidence>
<reference evidence="3" key="1">
    <citation type="journal article" date="2019" name="Int. J. Syst. Evol. Microbiol.">
        <title>The Global Catalogue of Microorganisms (GCM) 10K type strain sequencing project: providing services to taxonomists for standard genome sequencing and annotation.</title>
        <authorList>
            <consortium name="The Broad Institute Genomics Platform"/>
            <consortium name="The Broad Institute Genome Sequencing Center for Infectious Disease"/>
            <person name="Wu L."/>
            <person name="Ma J."/>
        </authorList>
    </citation>
    <scope>NUCLEOTIDE SEQUENCE [LARGE SCALE GENOMIC DNA]</scope>
    <source>
        <strain evidence="3">KCTC 62164</strain>
    </source>
</reference>
<comment type="caution">
    <text evidence="2">The sequence shown here is derived from an EMBL/GenBank/DDBJ whole genome shotgun (WGS) entry which is preliminary data.</text>
</comment>
<organism evidence="2 3">
    <name type="scientific">Kordiimonas pumila</name>
    <dbReference type="NCBI Taxonomy" id="2161677"/>
    <lineage>
        <taxon>Bacteria</taxon>
        <taxon>Pseudomonadati</taxon>
        <taxon>Pseudomonadota</taxon>
        <taxon>Alphaproteobacteria</taxon>
        <taxon>Kordiimonadales</taxon>
        <taxon>Kordiimonadaceae</taxon>
        <taxon>Kordiimonas</taxon>
    </lineage>
</organism>
<dbReference type="RefSeq" id="WP_194215477.1">
    <property type="nucleotide sequence ID" value="NZ_CP061205.1"/>
</dbReference>
<dbReference type="PANTHER" id="PTHR30438:SF2">
    <property type="entry name" value="MEMBRANE PROTEIN"/>
    <property type="match status" value="1"/>
</dbReference>
<name>A0ABV7D8X0_9PROT</name>